<dbReference type="EMBL" id="KV751147">
    <property type="protein sequence ID" value="OCL01329.1"/>
    <property type="molecule type" value="Genomic_DNA"/>
</dbReference>
<evidence type="ECO:0000256" key="2">
    <source>
        <dbReference type="ARBA" id="ARBA00004834"/>
    </source>
</evidence>
<evidence type="ECO:0000256" key="3">
    <source>
        <dbReference type="ARBA" id="ARBA00009865"/>
    </source>
</evidence>
<dbReference type="OrthoDB" id="195678at2759"/>
<evidence type="ECO:0000256" key="4">
    <source>
        <dbReference type="ARBA" id="ARBA00012586"/>
    </source>
</evidence>
<dbReference type="InterPro" id="IPR016840">
    <property type="entry name" value="Glyco_hydro_43_endo_a_Ara-ase"/>
</dbReference>
<reference evidence="11 12" key="1">
    <citation type="journal article" date="2016" name="Nat. Commun.">
        <title>Ectomycorrhizal ecology is imprinted in the genome of the dominant symbiotic fungus Cenococcum geophilum.</title>
        <authorList>
            <consortium name="DOE Joint Genome Institute"/>
            <person name="Peter M."/>
            <person name="Kohler A."/>
            <person name="Ohm R.A."/>
            <person name="Kuo A."/>
            <person name="Krutzmann J."/>
            <person name="Morin E."/>
            <person name="Arend M."/>
            <person name="Barry K.W."/>
            <person name="Binder M."/>
            <person name="Choi C."/>
            <person name="Clum A."/>
            <person name="Copeland A."/>
            <person name="Grisel N."/>
            <person name="Haridas S."/>
            <person name="Kipfer T."/>
            <person name="LaButti K."/>
            <person name="Lindquist E."/>
            <person name="Lipzen A."/>
            <person name="Maire R."/>
            <person name="Meier B."/>
            <person name="Mihaltcheva S."/>
            <person name="Molinier V."/>
            <person name="Murat C."/>
            <person name="Poggeler S."/>
            <person name="Quandt C.A."/>
            <person name="Sperisen C."/>
            <person name="Tritt A."/>
            <person name="Tisserant E."/>
            <person name="Crous P.W."/>
            <person name="Henrissat B."/>
            <person name="Nehls U."/>
            <person name="Egli S."/>
            <person name="Spatafora J.W."/>
            <person name="Grigoriev I.V."/>
            <person name="Martin F.M."/>
        </authorList>
    </citation>
    <scope>NUCLEOTIDE SEQUENCE [LARGE SCALE GENOMIC DNA]</scope>
    <source>
        <strain evidence="11 12">CBS 207.34</strain>
    </source>
</reference>
<evidence type="ECO:0000256" key="1">
    <source>
        <dbReference type="ARBA" id="ARBA00000375"/>
    </source>
</evidence>
<feature type="active site" description="Proton donor" evidence="8">
    <location>
        <position position="200"/>
    </location>
</feature>
<evidence type="ECO:0000256" key="8">
    <source>
        <dbReference type="PIRSR" id="PIRSR606710-1"/>
    </source>
</evidence>
<evidence type="ECO:0000256" key="5">
    <source>
        <dbReference type="ARBA" id="ARBA00022801"/>
    </source>
</evidence>
<comment type="catalytic activity">
    <reaction evidence="1 7">
        <text>Endohydrolysis of (1-&gt;5)-alpha-arabinofuranosidic linkages in (1-&gt;5)-arabinans.</text>
        <dbReference type="EC" id="3.2.1.99"/>
    </reaction>
</comment>
<feature type="site" description="Important for catalytic activity, responsible for pKa modulation of the active site Glu and correct orientation of both the proton donor and substrate" evidence="9">
    <location>
        <position position="146"/>
    </location>
</feature>
<dbReference type="InterPro" id="IPR050727">
    <property type="entry name" value="GH43_arabinanases"/>
</dbReference>
<organism evidence="11 12">
    <name type="scientific">Glonium stellatum</name>
    <dbReference type="NCBI Taxonomy" id="574774"/>
    <lineage>
        <taxon>Eukaryota</taxon>
        <taxon>Fungi</taxon>
        <taxon>Dikarya</taxon>
        <taxon>Ascomycota</taxon>
        <taxon>Pezizomycotina</taxon>
        <taxon>Dothideomycetes</taxon>
        <taxon>Pleosporomycetidae</taxon>
        <taxon>Gloniales</taxon>
        <taxon>Gloniaceae</taxon>
        <taxon>Glonium</taxon>
    </lineage>
</organism>
<comment type="pathway">
    <text evidence="2 7">Glycan metabolism; L-arabinan degradation.</text>
</comment>
<comment type="similarity">
    <text evidence="3 7">Belongs to the glycosyl hydrolase 43 family.</text>
</comment>
<dbReference type="InterPro" id="IPR023296">
    <property type="entry name" value="Glyco_hydro_beta-prop_sf"/>
</dbReference>
<evidence type="ECO:0000313" key="12">
    <source>
        <dbReference type="Proteomes" id="UP000250140"/>
    </source>
</evidence>
<feature type="active site" description="Proton acceptor" evidence="8">
    <location>
        <position position="33"/>
    </location>
</feature>
<dbReference type="EC" id="3.2.1.99" evidence="4 7"/>
<evidence type="ECO:0000256" key="6">
    <source>
        <dbReference type="ARBA" id="ARBA00023295"/>
    </source>
</evidence>
<protein>
    <recommendedName>
        <fullName evidence="4 7">Arabinan endo-1,5-alpha-L-arabinosidase</fullName>
        <ecNumber evidence="4 7">3.2.1.99</ecNumber>
    </recommendedName>
</protein>
<sequence>MFSTTLLLCSLAAQATASWPDPICTGNCSSVHDPSVIKRTSDGTWFRLSTNGNIAIASAPTLTGPWTYQGAMLPDGTSIQVVDGQQIWAPDVSLIGDTYYTYYAVSKVGLQISDIGVATSQSLEPGSWTDHGSIGIPKSSNYNLIDPNYFRESSSSPVYFSFGSAWHDIYQTSLSSTYLTQASGANPANIAYNSSGAIEEGSYQFWWQNGSDKWYYLFFSSGACCNTPPSLAAPGDEYKIMVCRSSSPTGPFSDQVGNSCLSGNGGTLVLGSHGSNVYAPGGQGVLYDPDMGRPVIYYHYVNPQVGYNFSDFLFGYNYLDFSSGWPVVVS</sequence>
<dbReference type="AlphaFoldDB" id="A0A8E2EME3"/>
<evidence type="ECO:0000313" key="11">
    <source>
        <dbReference type="EMBL" id="OCL01329.1"/>
    </source>
</evidence>
<dbReference type="CDD" id="cd18831">
    <property type="entry name" value="GH43_AnAbnA-like"/>
    <property type="match status" value="1"/>
</dbReference>
<accession>A0A8E2EME3</accession>
<keyword evidence="6 7" id="KW-0326">Glycosidase</keyword>
<dbReference type="GO" id="GO:0046558">
    <property type="term" value="F:arabinan endo-1,5-alpha-L-arabinosidase activity"/>
    <property type="evidence" value="ECO:0007669"/>
    <property type="project" value="UniProtKB-EC"/>
</dbReference>
<gene>
    <name evidence="11" type="ORF">AOQ84DRAFT_434905</name>
</gene>
<keyword evidence="12" id="KW-1185">Reference proteome</keyword>
<keyword evidence="10" id="KW-0732">Signal</keyword>
<dbReference type="Gene3D" id="2.115.10.20">
    <property type="entry name" value="Glycosyl hydrolase domain, family 43"/>
    <property type="match status" value="1"/>
</dbReference>
<dbReference type="UniPathway" id="UPA00667"/>
<feature type="chain" id="PRO_5034352866" description="Arabinan endo-1,5-alpha-L-arabinosidase" evidence="10">
    <location>
        <begin position="18"/>
        <end position="330"/>
    </location>
</feature>
<dbReference type="PIRSF" id="PIRSF026534">
    <property type="entry name" value="Endo_alpha-L-arabinosidase"/>
    <property type="match status" value="1"/>
</dbReference>
<feature type="signal peptide" evidence="10">
    <location>
        <begin position="1"/>
        <end position="17"/>
    </location>
</feature>
<keyword evidence="5 7" id="KW-0378">Hydrolase</keyword>
<evidence type="ECO:0000256" key="7">
    <source>
        <dbReference type="PIRNR" id="PIRNR026534"/>
    </source>
</evidence>
<dbReference type="Proteomes" id="UP000250140">
    <property type="component" value="Unassembled WGS sequence"/>
</dbReference>
<dbReference type="SUPFAM" id="SSF75005">
    <property type="entry name" value="Arabinanase/levansucrase/invertase"/>
    <property type="match status" value="1"/>
</dbReference>
<proteinExistence type="inferred from homology"/>
<dbReference type="PANTHER" id="PTHR43301">
    <property type="entry name" value="ARABINAN ENDO-1,5-ALPHA-L-ARABINOSIDASE"/>
    <property type="match status" value="1"/>
</dbReference>
<dbReference type="InterPro" id="IPR006710">
    <property type="entry name" value="Glyco_hydro_43"/>
</dbReference>
<dbReference type="PANTHER" id="PTHR43301:SF3">
    <property type="entry name" value="ARABINAN ENDO-1,5-ALPHA-L-ARABINOSIDASE A-RELATED"/>
    <property type="match status" value="1"/>
</dbReference>
<dbReference type="GO" id="GO:0031222">
    <property type="term" value="P:arabinan catabolic process"/>
    <property type="evidence" value="ECO:0007669"/>
    <property type="project" value="UniProtKB-UniPathway"/>
</dbReference>
<evidence type="ECO:0000256" key="10">
    <source>
        <dbReference type="SAM" id="SignalP"/>
    </source>
</evidence>
<dbReference type="Pfam" id="PF04616">
    <property type="entry name" value="Glyco_hydro_43"/>
    <property type="match status" value="1"/>
</dbReference>
<evidence type="ECO:0000256" key="9">
    <source>
        <dbReference type="PIRSR" id="PIRSR606710-2"/>
    </source>
</evidence>
<name>A0A8E2EME3_9PEZI</name>